<dbReference type="EMBL" id="NHYE01001387">
    <property type="protein sequence ID" value="PPQ96231.1"/>
    <property type="molecule type" value="Genomic_DNA"/>
</dbReference>
<dbReference type="InParanoid" id="A0A409XZT6"/>
<feature type="signal peptide" evidence="1">
    <location>
        <begin position="1"/>
        <end position="28"/>
    </location>
</feature>
<sequence length="92" mass="9475">MKLVYNVNSLLALSLTLFGCGLLAPAQGSPLIRFGPVVRPLHLPLRGGQFVGVPEPAVVVGGGARAPLVKSFREDVAGGKGVLESGGHTQFN</sequence>
<keyword evidence="3" id="KW-1185">Reference proteome</keyword>
<gene>
    <name evidence="2" type="ORF">CVT26_005603</name>
</gene>
<dbReference type="PROSITE" id="PS51257">
    <property type="entry name" value="PROKAR_LIPOPROTEIN"/>
    <property type="match status" value="1"/>
</dbReference>
<accession>A0A409XZT6</accession>
<comment type="caution">
    <text evidence="2">The sequence shown here is derived from an EMBL/GenBank/DDBJ whole genome shotgun (WGS) entry which is preliminary data.</text>
</comment>
<reference evidence="2 3" key="1">
    <citation type="journal article" date="2018" name="Evol. Lett.">
        <title>Horizontal gene cluster transfer increased hallucinogenic mushroom diversity.</title>
        <authorList>
            <person name="Reynolds H.T."/>
            <person name="Vijayakumar V."/>
            <person name="Gluck-Thaler E."/>
            <person name="Korotkin H.B."/>
            <person name="Matheny P.B."/>
            <person name="Slot J.C."/>
        </authorList>
    </citation>
    <scope>NUCLEOTIDE SEQUENCE [LARGE SCALE GENOMIC DNA]</scope>
    <source>
        <strain evidence="2 3">SRW20</strain>
    </source>
</reference>
<dbReference type="AlphaFoldDB" id="A0A409XZT6"/>
<name>A0A409XZT6_9AGAR</name>
<evidence type="ECO:0008006" key="4">
    <source>
        <dbReference type="Google" id="ProtNLM"/>
    </source>
</evidence>
<keyword evidence="1" id="KW-0732">Signal</keyword>
<evidence type="ECO:0000313" key="2">
    <source>
        <dbReference type="EMBL" id="PPQ96231.1"/>
    </source>
</evidence>
<evidence type="ECO:0000313" key="3">
    <source>
        <dbReference type="Proteomes" id="UP000284706"/>
    </source>
</evidence>
<organism evidence="2 3">
    <name type="scientific">Gymnopilus dilepis</name>
    <dbReference type="NCBI Taxonomy" id="231916"/>
    <lineage>
        <taxon>Eukaryota</taxon>
        <taxon>Fungi</taxon>
        <taxon>Dikarya</taxon>
        <taxon>Basidiomycota</taxon>
        <taxon>Agaricomycotina</taxon>
        <taxon>Agaricomycetes</taxon>
        <taxon>Agaricomycetidae</taxon>
        <taxon>Agaricales</taxon>
        <taxon>Agaricineae</taxon>
        <taxon>Hymenogastraceae</taxon>
        <taxon>Gymnopilus</taxon>
    </lineage>
</organism>
<dbReference type="Proteomes" id="UP000284706">
    <property type="component" value="Unassembled WGS sequence"/>
</dbReference>
<protein>
    <recommendedName>
        <fullName evidence="4">Secreted protein</fullName>
    </recommendedName>
</protein>
<feature type="chain" id="PRO_5019325306" description="Secreted protein" evidence="1">
    <location>
        <begin position="29"/>
        <end position="92"/>
    </location>
</feature>
<evidence type="ECO:0000256" key="1">
    <source>
        <dbReference type="SAM" id="SignalP"/>
    </source>
</evidence>
<proteinExistence type="predicted"/>